<accession>A0ACC3DG26</accession>
<proteinExistence type="predicted"/>
<sequence length="302" mass="33010">MNDSSSDSSSVQEEKPELSQPKQNAVEGEDLIHLPSRTLTNNARLDEYTTETVNGQILREVKSHHTGKIERYELVTWKVEDPENPKNWSKLFKWWCTMMVALTCFVVAFNSSVITADIGGVSEEFGVSEEVALLSITLFVVGFGVGPMIFAPLSEILGRRPIYAVTLFVAVLFIIPGAVAKNIATLLVARAIDGIAFSAPMTLVGGTLADLWKTEERGVPMAVFSAAPFIGPAIGPLVGGFLSDAKGWRWLYWIQLILSGVVWVGITFTVPETYAPKLLSLRAKKLRASTGNPSHVTEQDLD</sequence>
<organism evidence="1 2">
    <name type="scientific">Coniosporium uncinatum</name>
    <dbReference type="NCBI Taxonomy" id="93489"/>
    <lineage>
        <taxon>Eukaryota</taxon>
        <taxon>Fungi</taxon>
        <taxon>Dikarya</taxon>
        <taxon>Ascomycota</taxon>
        <taxon>Pezizomycotina</taxon>
        <taxon>Dothideomycetes</taxon>
        <taxon>Dothideomycetes incertae sedis</taxon>
        <taxon>Coniosporium</taxon>
    </lineage>
</organism>
<evidence type="ECO:0000313" key="2">
    <source>
        <dbReference type="Proteomes" id="UP001186974"/>
    </source>
</evidence>
<evidence type="ECO:0000313" key="1">
    <source>
        <dbReference type="EMBL" id="KAK3069806.1"/>
    </source>
</evidence>
<keyword evidence="2" id="KW-1185">Reference proteome</keyword>
<name>A0ACC3DG26_9PEZI</name>
<dbReference type="Proteomes" id="UP001186974">
    <property type="component" value="Unassembled WGS sequence"/>
</dbReference>
<comment type="caution">
    <text evidence="1">The sequence shown here is derived from an EMBL/GenBank/DDBJ whole genome shotgun (WGS) entry which is preliminary data.</text>
</comment>
<gene>
    <name evidence="1" type="ORF">LTS18_000230</name>
</gene>
<feature type="non-terminal residue" evidence="1">
    <location>
        <position position="302"/>
    </location>
</feature>
<reference evidence="1" key="1">
    <citation type="submission" date="2024-09" db="EMBL/GenBank/DDBJ databases">
        <title>Black Yeasts Isolated from many extreme environments.</title>
        <authorList>
            <person name="Coleine C."/>
            <person name="Stajich J.E."/>
            <person name="Selbmann L."/>
        </authorList>
    </citation>
    <scope>NUCLEOTIDE SEQUENCE</scope>
    <source>
        <strain evidence="1">CCFEE 5737</strain>
    </source>
</reference>
<dbReference type="EMBL" id="JAWDJW010005056">
    <property type="protein sequence ID" value="KAK3069806.1"/>
    <property type="molecule type" value="Genomic_DNA"/>
</dbReference>
<protein>
    <submittedName>
        <fullName evidence="1">Uncharacterized protein</fullName>
    </submittedName>
</protein>